<feature type="compositionally biased region" description="Low complexity" evidence="1">
    <location>
        <begin position="54"/>
        <end position="64"/>
    </location>
</feature>
<feature type="compositionally biased region" description="Basic residues" evidence="1">
    <location>
        <begin position="70"/>
        <end position="81"/>
    </location>
</feature>
<gene>
    <name evidence="2" type="ORF">GMORB2_4634</name>
</gene>
<organism evidence="2 3">
    <name type="scientific">Geosmithia morbida</name>
    <dbReference type="NCBI Taxonomy" id="1094350"/>
    <lineage>
        <taxon>Eukaryota</taxon>
        <taxon>Fungi</taxon>
        <taxon>Dikarya</taxon>
        <taxon>Ascomycota</taxon>
        <taxon>Pezizomycotina</taxon>
        <taxon>Sordariomycetes</taxon>
        <taxon>Hypocreomycetidae</taxon>
        <taxon>Hypocreales</taxon>
        <taxon>Bionectriaceae</taxon>
        <taxon>Geosmithia</taxon>
    </lineage>
</organism>
<evidence type="ECO:0000313" key="3">
    <source>
        <dbReference type="Proteomes" id="UP000749293"/>
    </source>
</evidence>
<evidence type="ECO:0000256" key="1">
    <source>
        <dbReference type="SAM" id="MobiDB-lite"/>
    </source>
</evidence>
<proteinExistence type="predicted"/>
<reference evidence="2" key="1">
    <citation type="submission" date="2020-03" db="EMBL/GenBank/DDBJ databases">
        <title>Site-based positive gene gene selection in Geosmithia morbida across the United States reveals a broad range of putative effectors and factors for local host and environmental adapation.</title>
        <authorList>
            <person name="Onufrak A."/>
            <person name="Murdoch R.W."/>
            <person name="Gazis R."/>
            <person name="Huff M."/>
            <person name="Staton M."/>
            <person name="Klingeman W."/>
            <person name="Hadziabdic D."/>
        </authorList>
    </citation>
    <scope>NUCLEOTIDE SEQUENCE</scope>
    <source>
        <strain evidence="2">1262</strain>
    </source>
</reference>
<dbReference type="EMBL" id="JAANYQ010000023">
    <property type="protein sequence ID" value="KAF4119504.1"/>
    <property type="molecule type" value="Genomic_DNA"/>
</dbReference>
<dbReference type="Proteomes" id="UP000749293">
    <property type="component" value="Unassembled WGS sequence"/>
</dbReference>
<dbReference type="AlphaFoldDB" id="A0A9P4YR47"/>
<dbReference type="GeneID" id="55970862"/>
<accession>A0A9P4YR47</accession>
<dbReference type="RefSeq" id="XP_035318156.1">
    <property type="nucleotide sequence ID" value="XM_035466608.1"/>
</dbReference>
<feature type="region of interest" description="Disordered" evidence="1">
    <location>
        <begin position="51"/>
        <end position="106"/>
    </location>
</feature>
<sequence length="179" mass="19782">MAYAVRNDHIVSYGSTAYYPPSSGRRNRSPQESHCDVRICVCDDYRSSPPPPSSSHLVSSSVHVQVRHGGGSRRRSSRRCGRCGLDRSGGGPHMSSSGRSTATTTTSILVDNRASGSSLWHRYGPEFRVGISHSTSTSDIIGFLAPESSRYEVVVHWDDHTYEPLGRWIPVRDISRRAH</sequence>
<feature type="compositionally biased region" description="Low complexity" evidence="1">
    <location>
        <begin position="95"/>
        <end position="106"/>
    </location>
</feature>
<keyword evidence="3" id="KW-1185">Reference proteome</keyword>
<evidence type="ECO:0000313" key="2">
    <source>
        <dbReference type="EMBL" id="KAF4119504.1"/>
    </source>
</evidence>
<name>A0A9P4YR47_9HYPO</name>
<comment type="caution">
    <text evidence="2">The sequence shown here is derived from an EMBL/GenBank/DDBJ whole genome shotgun (WGS) entry which is preliminary data.</text>
</comment>
<protein>
    <submittedName>
        <fullName evidence="2">Uncharacterized protein</fullName>
    </submittedName>
</protein>